<feature type="chain" id="PRO_5002868843" evidence="1">
    <location>
        <begin position="23"/>
        <end position="227"/>
    </location>
</feature>
<evidence type="ECO:0000313" key="2">
    <source>
        <dbReference type="EMBL" id="ACL34575.1"/>
    </source>
</evidence>
<accession>B8F115</accession>
<name>B8F115_BORGR</name>
<dbReference type="RefSeq" id="WP_012622292.1">
    <property type="nucleotide sequence ID" value="NC_011860.1"/>
</dbReference>
<keyword evidence="3" id="KW-1185">Reference proteome</keyword>
<dbReference type="InterPro" id="IPR008421">
    <property type="entry name" value="Borrelia_lipoprotein_PFam54/60"/>
</dbReference>
<evidence type="ECO:0000313" key="3">
    <source>
        <dbReference type="Proteomes" id="UP000006103"/>
    </source>
</evidence>
<evidence type="ECO:0000256" key="1">
    <source>
        <dbReference type="SAM" id="SignalP"/>
    </source>
</evidence>
<protein>
    <submittedName>
        <fullName evidence="2">Borrelia burgdorferi virulent strain associated lipoprotein</fullName>
    </submittedName>
</protein>
<organism evidence="2 3">
    <name type="scientific">Borreliella garinii PBr</name>
    <dbReference type="NCBI Taxonomy" id="498743"/>
    <lineage>
        <taxon>Bacteria</taxon>
        <taxon>Pseudomonadati</taxon>
        <taxon>Spirochaetota</taxon>
        <taxon>Spirochaetia</taxon>
        <taxon>Spirochaetales</taxon>
        <taxon>Borreliaceae</taxon>
        <taxon>Borreliella</taxon>
    </lineage>
</organism>
<dbReference type="Gene3D" id="1.10.3160.10">
    <property type="entry name" value="Bbcrasp-1"/>
    <property type="match status" value="1"/>
</dbReference>
<feature type="signal peptide" evidence="1">
    <location>
        <begin position="1"/>
        <end position="22"/>
    </location>
</feature>
<gene>
    <name evidence="2" type="ORF">BGAPBR_I0036</name>
</gene>
<geneLocation type="plasmid" evidence="2 3">
    <name>PBr_lp28-4</name>
</geneLocation>
<dbReference type="Proteomes" id="UP000006103">
    <property type="component" value="Plasmid PBr_lp28-4"/>
</dbReference>
<dbReference type="AlphaFoldDB" id="B8F115"/>
<sequence length="227" mass="25962">MKNNIILCMCVFLLLNSCSADNDTETAIKKHINKTKNTYIDEIKNLIETPKATIDKNKISPIKPEGQKKAHSQVNGEVFTIDKRAFDFINTFLTENEINNFITIFNKPTLKSTAAKILNSIAILELDVEKTIKHLLPEKDALDKTKISDLQKIKNSLKQLFSIRNFFAKTIKQILLDYQKNKKSIKTDDSKLNSYFDTLSNQLNEKNKEVKNLITTIVSTPIPKIME</sequence>
<proteinExistence type="predicted"/>
<keyword evidence="1" id="KW-0732">Signal</keyword>
<dbReference type="Pfam" id="PF05714">
    <property type="entry name" value="PFam54_60"/>
    <property type="match status" value="1"/>
</dbReference>
<keyword evidence="2" id="KW-0614">Plasmid</keyword>
<reference evidence="2 3" key="1">
    <citation type="journal article" date="2011" name="J. Bacteriol.">
        <title>Whole-genome sequences of two Borrelia afzelii and two Borrelia garinii Lyme disease agent isolates.</title>
        <authorList>
            <person name="Casjens S.R."/>
            <person name="Mongodin E.F."/>
            <person name="Qiu W.-G."/>
            <person name="Dunn J.J."/>
            <person name="Luft B.J."/>
            <person name="Fraser-Liggett C.M."/>
            <person name="Schutzer S.E."/>
        </authorList>
    </citation>
    <scope>NUCLEOTIDE SEQUENCE [LARGE SCALE GENOMIC DNA]</scope>
    <source>
        <strain evidence="2 3">PBr</strain>
    </source>
</reference>
<dbReference type="EMBL" id="CP001304">
    <property type="protein sequence ID" value="ACL34575.1"/>
    <property type="molecule type" value="Genomic_DNA"/>
</dbReference>
<keyword evidence="2" id="KW-0449">Lipoprotein</keyword>